<evidence type="ECO:0000313" key="2">
    <source>
        <dbReference type="EMBL" id="RSH88723.1"/>
    </source>
</evidence>
<dbReference type="EMBL" id="RSCD01000016">
    <property type="protein sequence ID" value="RSH88723.1"/>
    <property type="molecule type" value="Genomic_DNA"/>
</dbReference>
<organism evidence="2 3">
    <name type="scientific">Saitozyma podzolica</name>
    <dbReference type="NCBI Taxonomy" id="1890683"/>
    <lineage>
        <taxon>Eukaryota</taxon>
        <taxon>Fungi</taxon>
        <taxon>Dikarya</taxon>
        <taxon>Basidiomycota</taxon>
        <taxon>Agaricomycotina</taxon>
        <taxon>Tremellomycetes</taxon>
        <taxon>Tremellales</taxon>
        <taxon>Trimorphomycetaceae</taxon>
        <taxon>Saitozyma</taxon>
    </lineage>
</organism>
<reference evidence="2 3" key="1">
    <citation type="submission" date="2018-11" db="EMBL/GenBank/DDBJ databases">
        <title>Genome sequence of Saitozyma podzolica DSM 27192.</title>
        <authorList>
            <person name="Aliyu H."/>
            <person name="Gorte O."/>
            <person name="Ochsenreither K."/>
        </authorList>
    </citation>
    <scope>NUCLEOTIDE SEQUENCE [LARGE SCALE GENOMIC DNA]</scope>
    <source>
        <strain evidence="2 3">DSM 27192</strain>
    </source>
</reference>
<dbReference type="STRING" id="1890683.A0A427YCD5"/>
<feature type="compositionally biased region" description="Low complexity" evidence="1">
    <location>
        <begin position="97"/>
        <end position="107"/>
    </location>
</feature>
<dbReference type="AlphaFoldDB" id="A0A427YCD5"/>
<evidence type="ECO:0000256" key="1">
    <source>
        <dbReference type="SAM" id="MobiDB-lite"/>
    </source>
</evidence>
<keyword evidence="3" id="KW-1185">Reference proteome</keyword>
<dbReference type="PANTHER" id="PTHR28031">
    <property type="entry name" value="PROLINE-RICH PROTEIN HUA1"/>
    <property type="match status" value="1"/>
</dbReference>
<dbReference type="InterPro" id="IPR038910">
    <property type="entry name" value="Hua1-like"/>
</dbReference>
<gene>
    <name evidence="2" type="ORF">EHS25_002950</name>
</gene>
<proteinExistence type="predicted"/>
<dbReference type="Proteomes" id="UP000279259">
    <property type="component" value="Unassembled WGS sequence"/>
</dbReference>
<dbReference type="OrthoDB" id="2405700at2759"/>
<name>A0A427YCD5_9TREE</name>
<dbReference type="PANTHER" id="PTHR28031:SF1">
    <property type="entry name" value="PROLINE-RICH PROTEIN HUA1"/>
    <property type="match status" value="1"/>
</dbReference>
<feature type="compositionally biased region" description="Pro residues" evidence="1">
    <location>
        <begin position="108"/>
        <end position="126"/>
    </location>
</feature>
<evidence type="ECO:0000313" key="3">
    <source>
        <dbReference type="Proteomes" id="UP000279259"/>
    </source>
</evidence>
<protein>
    <submittedName>
        <fullName evidence="2">Uncharacterized protein</fullName>
    </submittedName>
</protein>
<sequence>MTETYAAPSGPPPTRNNVSAPARQDSLDVAIPDEPPPAYTPSAGMQGDTHIQAGPSRMDFSGPPPLPERLEQNITGVGVGYGPRPPIPPGQGSGWGQVSPQQQFQHQPQPPHTHSPCGPPEPPPQHPSRVNGSGNGNVYGAAPSPSLTPVGNHGNPFADTAQMQAGPSRPSPAPNSPQGGGSQDMTPTEVPTPGRPLLRGGQLLVYPKGYVCSKCGNTGYKNNDPSNPCSNDWRKYGKPYNSALAHSYTISGPTLNPSTTASSNFQRPLPSFHAPYSSPPPQQNPYAHLPPPPSQKPPGSWNTYPGQGIRPPPPPPHMQMPPHQQPGPIFVQHTPGPVPQGSVVVQPGDPRIGGRVCWRCGGSGRELSFFGFDDGRCYECRGIGRLFR</sequence>
<feature type="region of interest" description="Disordered" evidence="1">
    <location>
        <begin position="1"/>
        <end position="201"/>
    </location>
</feature>
<accession>A0A427YCD5</accession>
<feature type="region of interest" description="Disordered" evidence="1">
    <location>
        <begin position="258"/>
        <end position="327"/>
    </location>
</feature>
<dbReference type="GO" id="GO:0005737">
    <property type="term" value="C:cytoplasm"/>
    <property type="evidence" value="ECO:0007669"/>
    <property type="project" value="TreeGrafter"/>
</dbReference>
<comment type="caution">
    <text evidence="2">The sequence shown here is derived from an EMBL/GenBank/DDBJ whole genome shotgun (WGS) entry which is preliminary data.</text>
</comment>
<feature type="compositionally biased region" description="Pro residues" evidence="1">
    <location>
        <begin position="310"/>
        <end position="325"/>
    </location>
</feature>
<feature type="compositionally biased region" description="Pro residues" evidence="1">
    <location>
        <begin position="277"/>
        <end position="296"/>
    </location>
</feature>